<dbReference type="RefSeq" id="WP_251912246.1">
    <property type="nucleotide sequence ID" value="NZ_JAMRXG010000005.1"/>
</dbReference>
<evidence type="ECO:0000313" key="2">
    <source>
        <dbReference type="Proteomes" id="UP001139157"/>
    </source>
</evidence>
<gene>
    <name evidence="1" type="ORF">NDR86_13795</name>
</gene>
<reference evidence="1" key="1">
    <citation type="submission" date="2022-06" db="EMBL/GenBank/DDBJ databases">
        <title>Novel species in genus nocardia.</title>
        <authorList>
            <person name="Li F."/>
        </authorList>
    </citation>
    <scope>NUCLEOTIDE SEQUENCE</scope>
    <source>
        <strain evidence="1">CDC141</strain>
    </source>
</reference>
<sequence>MFRPSLAINDPGDLLAAVPAMLGFYPNDSLVVATFAPTADQAAESLRLHFVARTDLDSFRSNPTGLSAELVSRCLREEVDRAAAVLVDSAASPPDTNGSQLGASDHRSLVDQLEKCLSSNGIRLEGALATQVIAADSRWWDVFEPDRSGPIPDPDASPIAVAHVLEGHPILGSRTELEAIVRPDDDMVRAVANVMKDLTTCDPDGALADTAGGMSRARVVDFVFACMDAVTSGASLSVEMLARCGLALQDKVVADFLTAVAVTQRAAAAQQLWAVLVRGLPDPDRAQAAVLLGCCAYVSGNGPLAQLAFRTALASNPEHRLATDLDLALHTGMSVEQIRRWLLDCGPALAAQLDLAALNLSFTPTLPMNLGLID</sequence>
<proteinExistence type="predicted"/>
<dbReference type="AlphaFoldDB" id="A0A9X2IW38"/>
<dbReference type="Pfam" id="PF13830">
    <property type="entry name" value="DUF4192"/>
    <property type="match status" value="1"/>
</dbReference>
<organism evidence="1 2">
    <name type="scientific">Nocardia pulmonis</name>
    <dbReference type="NCBI Taxonomy" id="2951408"/>
    <lineage>
        <taxon>Bacteria</taxon>
        <taxon>Bacillati</taxon>
        <taxon>Actinomycetota</taxon>
        <taxon>Actinomycetes</taxon>
        <taxon>Mycobacteriales</taxon>
        <taxon>Nocardiaceae</taxon>
        <taxon>Nocardia</taxon>
    </lineage>
</organism>
<comment type="caution">
    <text evidence="1">The sequence shown here is derived from an EMBL/GenBank/DDBJ whole genome shotgun (WGS) entry which is preliminary data.</text>
</comment>
<evidence type="ECO:0000313" key="1">
    <source>
        <dbReference type="EMBL" id="MCM6774547.1"/>
    </source>
</evidence>
<protein>
    <submittedName>
        <fullName evidence="1">DUF4192 domain-containing protein</fullName>
    </submittedName>
</protein>
<dbReference type="InterPro" id="IPR025447">
    <property type="entry name" value="DUF4192"/>
</dbReference>
<name>A0A9X2IW38_9NOCA</name>
<accession>A0A9X2IW38</accession>
<dbReference type="EMBL" id="JAMRXG010000005">
    <property type="protein sequence ID" value="MCM6774547.1"/>
    <property type="molecule type" value="Genomic_DNA"/>
</dbReference>
<dbReference type="Proteomes" id="UP001139157">
    <property type="component" value="Unassembled WGS sequence"/>
</dbReference>
<keyword evidence="2" id="KW-1185">Reference proteome</keyword>